<keyword evidence="3" id="KW-0677">Repeat</keyword>
<dbReference type="InterPro" id="IPR001807">
    <property type="entry name" value="ClC"/>
</dbReference>
<keyword evidence="6 7" id="KW-0472">Membrane</keyword>
<dbReference type="EMBL" id="LXQA010091298">
    <property type="protein sequence ID" value="MCI14179.1"/>
    <property type="molecule type" value="Genomic_DNA"/>
</dbReference>
<evidence type="ECO:0000313" key="9">
    <source>
        <dbReference type="Proteomes" id="UP000265520"/>
    </source>
</evidence>
<dbReference type="SUPFAM" id="SSF81340">
    <property type="entry name" value="Clc chloride channel"/>
    <property type="match status" value="1"/>
</dbReference>
<dbReference type="GO" id="GO:0016020">
    <property type="term" value="C:membrane"/>
    <property type="evidence" value="ECO:0007669"/>
    <property type="project" value="UniProtKB-SubCell"/>
</dbReference>
<protein>
    <submittedName>
        <fullName evidence="8">Chloride channel protein CLC-d</fullName>
    </submittedName>
</protein>
<comment type="subcellular location">
    <subcellularLocation>
        <location evidence="1">Membrane</location>
        <topology evidence="1">Multi-pass membrane protein</topology>
    </subcellularLocation>
</comment>
<dbReference type="Pfam" id="PF00654">
    <property type="entry name" value="Voltage_CLC"/>
    <property type="match status" value="1"/>
</dbReference>
<feature type="transmembrane region" description="Helical" evidence="7">
    <location>
        <begin position="12"/>
        <end position="35"/>
    </location>
</feature>
<accession>A0A392PRQ1</accession>
<feature type="non-terminal residue" evidence="8">
    <location>
        <position position="90"/>
    </location>
</feature>
<name>A0A392PRQ1_9FABA</name>
<evidence type="ECO:0000256" key="6">
    <source>
        <dbReference type="ARBA" id="ARBA00023136"/>
    </source>
</evidence>
<comment type="caution">
    <text evidence="8">The sequence shown here is derived from an EMBL/GenBank/DDBJ whole genome shotgun (WGS) entry which is preliminary data.</text>
</comment>
<dbReference type="Proteomes" id="UP000265520">
    <property type="component" value="Unassembled WGS sequence"/>
</dbReference>
<dbReference type="PANTHER" id="PTHR11689">
    <property type="entry name" value="CHLORIDE CHANNEL PROTEIN CLC FAMILY MEMBER"/>
    <property type="match status" value="1"/>
</dbReference>
<proteinExistence type="predicted"/>
<evidence type="ECO:0000256" key="5">
    <source>
        <dbReference type="ARBA" id="ARBA00023122"/>
    </source>
</evidence>
<dbReference type="Gene3D" id="1.10.3080.10">
    <property type="entry name" value="Clc chloride channel"/>
    <property type="match status" value="1"/>
</dbReference>
<keyword evidence="4 7" id="KW-1133">Transmembrane helix</keyword>
<evidence type="ECO:0000256" key="3">
    <source>
        <dbReference type="ARBA" id="ARBA00022737"/>
    </source>
</evidence>
<evidence type="ECO:0000313" key="8">
    <source>
        <dbReference type="EMBL" id="MCI14179.1"/>
    </source>
</evidence>
<dbReference type="InterPro" id="IPR014743">
    <property type="entry name" value="Cl-channel_core"/>
</dbReference>
<keyword evidence="5" id="KW-0129">CBS domain</keyword>
<dbReference type="PANTHER" id="PTHR11689:SF136">
    <property type="entry name" value="H(+)_CL(-) EXCHANGE TRANSPORTER 7"/>
    <property type="match status" value="1"/>
</dbReference>
<keyword evidence="9" id="KW-1185">Reference proteome</keyword>
<evidence type="ECO:0000256" key="4">
    <source>
        <dbReference type="ARBA" id="ARBA00022989"/>
    </source>
</evidence>
<evidence type="ECO:0000256" key="2">
    <source>
        <dbReference type="ARBA" id="ARBA00022692"/>
    </source>
</evidence>
<sequence>MSSHVSFTVLDLLLFSSIFRLKILLAGMYSSVYIITQFSPAAAGSGIPEIKGYLNGVDTHGILLFRTLIGKVFGSIGSVGGGLALGKEGP</sequence>
<evidence type="ECO:0000256" key="7">
    <source>
        <dbReference type="SAM" id="Phobius"/>
    </source>
</evidence>
<evidence type="ECO:0000256" key="1">
    <source>
        <dbReference type="ARBA" id="ARBA00004141"/>
    </source>
</evidence>
<reference evidence="8 9" key="1">
    <citation type="journal article" date="2018" name="Front. Plant Sci.">
        <title>Red Clover (Trifolium pratense) and Zigzag Clover (T. medium) - A Picture of Genomic Similarities and Differences.</title>
        <authorList>
            <person name="Dluhosova J."/>
            <person name="Istvanek J."/>
            <person name="Nedelnik J."/>
            <person name="Repkova J."/>
        </authorList>
    </citation>
    <scope>NUCLEOTIDE SEQUENCE [LARGE SCALE GENOMIC DNA]</scope>
    <source>
        <strain evidence="9">cv. 10/8</strain>
        <tissue evidence="8">Leaf</tissue>
    </source>
</reference>
<dbReference type="InterPro" id="IPR051280">
    <property type="entry name" value="Cl-channel/antiporter"/>
</dbReference>
<organism evidence="8 9">
    <name type="scientific">Trifolium medium</name>
    <dbReference type="NCBI Taxonomy" id="97028"/>
    <lineage>
        <taxon>Eukaryota</taxon>
        <taxon>Viridiplantae</taxon>
        <taxon>Streptophyta</taxon>
        <taxon>Embryophyta</taxon>
        <taxon>Tracheophyta</taxon>
        <taxon>Spermatophyta</taxon>
        <taxon>Magnoliopsida</taxon>
        <taxon>eudicotyledons</taxon>
        <taxon>Gunneridae</taxon>
        <taxon>Pentapetalae</taxon>
        <taxon>rosids</taxon>
        <taxon>fabids</taxon>
        <taxon>Fabales</taxon>
        <taxon>Fabaceae</taxon>
        <taxon>Papilionoideae</taxon>
        <taxon>50 kb inversion clade</taxon>
        <taxon>NPAAA clade</taxon>
        <taxon>Hologalegina</taxon>
        <taxon>IRL clade</taxon>
        <taxon>Trifolieae</taxon>
        <taxon>Trifolium</taxon>
    </lineage>
</organism>
<dbReference type="PRINTS" id="PR00762">
    <property type="entry name" value="CLCHANNEL"/>
</dbReference>
<dbReference type="AlphaFoldDB" id="A0A392PRQ1"/>
<dbReference type="GO" id="GO:0015108">
    <property type="term" value="F:chloride transmembrane transporter activity"/>
    <property type="evidence" value="ECO:0007669"/>
    <property type="project" value="InterPro"/>
</dbReference>
<keyword evidence="2 7" id="KW-0812">Transmembrane</keyword>